<reference evidence="11" key="2">
    <citation type="submission" date="2021-04" db="EMBL/GenBank/DDBJ databases">
        <authorList>
            <person name="Podell S."/>
        </authorList>
    </citation>
    <scope>NUCLEOTIDE SEQUENCE</scope>
    <source>
        <strain evidence="11">Hildebrandi</strain>
    </source>
</reference>
<evidence type="ECO:0000256" key="8">
    <source>
        <dbReference type="PROSITE-ProRule" id="PRU00221"/>
    </source>
</evidence>
<evidence type="ECO:0000256" key="2">
    <source>
        <dbReference type="ARBA" id="ARBA00022574"/>
    </source>
</evidence>
<organism evidence="11 12">
    <name type="scientific">Nitzschia inconspicua</name>
    <dbReference type="NCBI Taxonomy" id="303405"/>
    <lineage>
        <taxon>Eukaryota</taxon>
        <taxon>Sar</taxon>
        <taxon>Stramenopiles</taxon>
        <taxon>Ochrophyta</taxon>
        <taxon>Bacillariophyta</taxon>
        <taxon>Bacillariophyceae</taxon>
        <taxon>Bacillariophycidae</taxon>
        <taxon>Bacillariales</taxon>
        <taxon>Bacillariaceae</taxon>
        <taxon>Nitzschia</taxon>
    </lineage>
</organism>
<keyword evidence="5" id="KW-0508">mRNA splicing</keyword>
<dbReference type="SMART" id="SM00320">
    <property type="entry name" value="WD40"/>
    <property type="match status" value="4"/>
</dbReference>
<protein>
    <submittedName>
        <fullName evidence="11">WD-40 repeat-containing protein</fullName>
    </submittedName>
</protein>
<feature type="region of interest" description="Disordered" evidence="9">
    <location>
        <begin position="305"/>
        <end position="335"/>
    </location>
</feature>
<dbReference type="GO" id="GO:0005634">
    <property type="term" value="C:nucleus"/>
    <property type="evidence" value="ECO:0007669"/>
    <property type="project" value="UniProtKB-SubCell"/>
</dbReference>
<keyword evidence="6" id="KW-0539">Nucleus</keyword>
<evidence type="ECO:0000256" key="1">
    <source>
        <dbReference type="ARBA" id="ARBA00004123"/>
    </source>
</evidence>
<keyword evidence="4" id="KW-0677">Repeat</keyword>
<evidence type="ECO:0000256" key="3">
    <source>
        <dbReference type="ARBA" id="ARBA00022664"/>
    </source>
</evidence>
<keyword evidence="3" id="KW-0507">mRNA processing</keyword>
<dbReference type="InterPro" id="IPR045184">
    <property type="entry name" value="SMU1"/>
</dbReference>
<keyword evidence="12" id="KW-1185">Reference proteome</keyword>
<evidence type="ECO:0000313" key="11">
    <source>
        <dbReference type="EMBL" id="KAG7344377.1"/>
    </source>
</evidence>
<dbReference type="PROSITE" id="PS50082">
    <property type="entry name" value="WD_REPEATS_2"/>
    <property type="match status" value="2"/>
</dbReference>
<gene>
    <name evidence="11" type="ORF">IV203_022385</name>
</gene>
<keyword evidence="2 8" id="KW-0853">WD repeat</keyword>
<proteinExistence type="inferred from homology"/>
<feature type="domain" description="TPL/SMU1 LisH-like dimerisation" evidence="10">
    <location>
        <begin position="56"/>
        <end position="85"/>
    </location>
</feature>
<feature type="region of interest" description="Disordered" evidence="9">
    <location>
        <begin position="166"/>
        <end position="196"/>
    </location>
</feature>
<comment type="caution">
    <text evidence="11">The sequence shown here is derived from an EMBL/GenBank/DDBJ whole genome shotgun (WGS) entry which is preliminary data.</text>
</comment>
<name>A0A9K3KIT4_9STRA</name>
<dbReference type="InterPro" id="IPR001680">
    <property type="entry name" value="WD40_rpt"/>
</dbReference>
<dbReference type="InterPro" id="IPR054532">
    <property type="entry name" value="TPL_SMU1_LisH-like"/>
</dbReference>
<evidence type="ECO:0000313" key="12">
    <source>
        <dbReference type="Proteomes" id="UP000693970"/>
    </source>
</evidence>
<evidence type="ECO:0000256" key="4">
    <source>
        <dbReference type="ARBA" id="ARBA00022737"/>
    </source>
</evidence>
<evidence type="ECO:0000256" key="9">
    <source>
        <dbReference type="SAM" id="MobiDB-lite"/>
    </source>
</evidence>
<dbReference type="GO" id="GO:0000398">
    <property type="term" value="P:mRNA splicing, via spliceosome"/>
    <property type="evidence" value="ECO:0007669"/>
    <property type="project" value="InterPro"/>
</dbReference>
<evidence type="ECO:0000256" key="5">
    <source>
        <dbReference type="ARBA" id="ARBA00023187"/>
    </source>
</evidence>
<evidence type="ECO:0000256" key="6">
    <source>
        <dbReference type="ARBA" id="ARBA00023242"/>
    </source>
</evidence>
<reference evidence="11" key="1">
    <citation type="journal article" date="2021" name="Sci. Rep.">
        <title>Diploid genomic architecture of Nitzschia inconspicua, an elite biomass production diatom.</title>
        <authorList>
            <person name="Oliver A."/>
            <person name="Podell S."/>
            <person name="Pinowska A."/>
            <person name="Traller J.C."/>
            <person name="Smith S.R."/>
            <person name="McClure R."/>
            <person name="Beliaev A."/>
            <person name="Bohutskyi P."/>
            <person name="Hill E.A."/>
            <person name="Rabines A."/>
            <person name="Zheng H."/>
            <person name="Allen L.Z."/>
            <person name="Kuo A."/>
            <person name="Grigoriev I.V."/>
            <person name="Allen A.E."/>
            <person name="Hazlebeck D."/>
            <person name="Allen E.E."/>
        </authorList>
    </citation>
    <scope>NUCLEOTIDE SEQUENCE</scope>
    <source>
        <strain evidence="11">Hildebrandi</strain>
    </source>
</reference>
<dbReference type="PANTHER" id="PTHR22848">
    <property type="entry name" value="WD40 REPEAT PROTEIN"/>
    <property type="match status" value="1"/>
</dbReference>
<dbReference type="AlphaFoldDB" id="A0A9K3KIT4"/>
<dbReference type="EMBL" id="JAGRRH010000023">
    <property type="protein sequence ID" value="KAG7344377.1"/>
    <property type="molecule type" value="Genomic_DNA"/>
</dbReference>
<dbReference type="PROSITE" id="PS50896">
    <property type="entry name" value="LISH"/>
    <property type="match status" value="1"/>
</dbReference>
<feature type="repeat" description="WD" evidence="8">
    <location>
        <begin position="393"/>
        <end position="434"/>
    </location>
</feature>
<accession>A0A9K3KIT4</accession>
<comment type="subcellular location">
    <subcellularLocation>
        <location evidence="1">Nucleus</location>
    </subcellularLocation>
</comment>
<dbReference type="Proteomes" id="UP000693970">
    <property type="component" value="Unassembled WGS sequence"/>
</dbReference>
<dbReference type="Pfam" id="PF00400">
    <property type="entry name" value="WD40"/>
    <property type="match status" value="3"/>
</dbReference>
<sequence length="690" mass="77314">MHMNQGSHGVYTLEVSPQYSLSVFTPLRRNSFDSHAHTMSSFPTVDRLMDGEFTVEAADLIRIILGFLTSQGLHESARTLRKESGIGFTDNGMIHKRRVAQSIRQGDWGAVFQATVLLQEDEQDHYDSMILARIAEQVIMELAEEDTSLNLAYSLLKTHREVLDRIPEDEENDTDGNQDRKERKKKATLSSSNTLSKARSLEQRLAAIAGNPSKYSDITARQEVLYGKFLRKKERREILANMVEERRDIPLNRLPTLIQQAMKWQSHTGQLPWIREIYFDTENINETATNKKRRKRKRYNLVMGEIAGGDPSPIVGDEPSSNTNEDAEEEERESIPQDVLAKVKFGKTAVCESAVFFSRGLITGSSDSLIEIWDSGYKELNTIDFPYQKEHAMGHNDAAVLCMDVSNDGEILVSGDSTGKVKVWKLSNGKCLRQYQAHDASVTALTLSRDASRILTGSSNGICREFGIVTQNVLQVYEGHTSYIHACRYVVHWNTGDSNKPQTTSGEVLVVTASADGTVRIWQHGMVKRMLQPPRDLVAMKDGKLQSIFVDPTKVMAECPGIHTLIPIPGDESRMLIVPRSSIAFLVDIEGTVLQIYQADNPETEFLSGTVTSCVTYLVSSNGDCLVYSLSRGTLLKTIRDFALDSTAKTYTEQRHAEISSMIHHPFKRSLIAAFSNDKTQKKGVLTVWK</sequence>
<dbReference type="Pfam" id="PF17814">
    <property type="entry name" value="LisH_TPL"/>
    <property type="match status" value="1"/>
</dbReference>
<comment type="similarity">
    <text evidence="7">Belongs to the WD repeat SMU1 family.</text>
</comment>
<evidence type="ECO:0000256" key="7">
    <source>
        <dbReference type="ARBA" id="ARBA00025801"/>
    </source>
</evidence>
<feature type="repeat" description="WD" evidence="8">
    <location>
        <begin position="509"/>
        <end position="523"/>
    </location>
</feature>
<feature type="compositionally biased region" description="Acidic residues" evidence="9">
    <location>
        <begin position="167"/>
        <end position="176"/>
    </location>
</feature>
<dbReference type="SMART" id="SM00667">
    <property type="entry name" value="LisH"/>
    <property type="match status" value="1"/>
</dbReference>
<dbReference type="InterPro" id="IPR006594">
    <property type="entry name" value="LisH"/>
</dbReference>
<evidence type="ECO:0000259" key="10">
    <source>
        <dbReference type="Pfam" id="PF17814"/>
    </source>
</evidence>
<dbReference type="OrthoDB" id="538223at2759"/>